<accession>A0A9P6AFV8</accession>
<name>A0A9P6AFV8_9AGAM</name>
<evidence type="ECO:0000313" key="3">
    <source>
        <dbReference type="Proteomes" id="UP000886523"/>
    </source>
</evidence>
<dbReference type="Proteomes" id="UP000886523">
    <property type="component" value="Unassembled WGS sequence"/>
</dbReference>
<proteinExistence type="predicted"/>
<feature type="compositionally biased region" description="Polar residues" evidence="1">
    <location>
        <begin position="26"/>
        <end position="36"/>
    </location>
</feature>
<gene>
    <name evidence="2" type="ORF">BS47DRAFT_1368423</name>
</gene>
<keyword evidence="3" id="KW-1185">Reference proteome</keyword>
<reference evidence="2" key="1">
    <citation type="journal article" date="2020" name="Nat. Commun.">
        <title>Large-scale genome sequencing of mycorrhizal fungi provides insights into the early evolution of symbiotic traits.</title>
        <authorList>
            <person name="Miyauchi S."/>
            <person name="Kiss E."/>
            <person name="Kuo A."/>
            <person name="Drula E."/>
            <person name="Kohler A."/>
            <person name="Sanchez-Garcia M."/>
            <person name="Morin E."/>
            <person name="Andreopoulos B."/>
            <person name="Barry K.W."/>
            <person name="Bonito G."/>
            <person name="Buee M."/>
            <person name="Carver A."/>
            <person name="Chen C."/>
            <person name="Cichocki N."/>
            <person name="Clum A."/>
            <person name="Culley D."/>
            <person name="Crous P.W."/>
            <person name="Fauchery L."/>
            <person name="Girlanda M."/>
            <person name="Hayes R.D."/>
            <person name="Keri Z."/>
            <person name="LaButti K."/>
            <person name="Lipzen A."/>
            <person name="Lombard V."/>
            <person name="Magnuson J."/>
            <person name="Maillard F."/>
            <person name="Murat C."/>
            <person name="Nolan M."/>
            <person name="Ohm R.A."/>
            <person name="Pangilinan J."/>
            <person name="Pereira M.F."/>
            <person name="Perotto S."/>
            <person name="Peter M."/>
            <person name="Pfister S."/>
            <person name="Riley R."/>
            <person name="Sitrit Y."/>
            <person name="Stielow J.B."/>
            <person name="Szollosi G."/>
            <person name="Zifcakova L."/>
            <person name="Stursova M."/>
            <person name="Spatafora J.W."/>
            <person name="Tedersoo L."/>
            <person name="Vaario L.M."/>
            <person name="Yamada A."/>
            <person name="Yan M."/>
            <person name="Wang P."/>
            <person name="Xu J."/>
            <person name="Bruns T."/>
            <person name="Baldrian P."/>
            <person name="Vilgalys R."/>
            <person name="Dunand C."/>
            <person name="Henrissat B."/>
            <person name="Grigoriev I.V."/>
            <person name="Hibbett D."/>
            <person name="Nagy L.G."/>
            <person name="Martin F.M."/>
        </authorList>
    </citation>
    <scope>NUCLEOTIDE SEQUENCE</scope>
    <source>
        <strain evidence="2">UP504</strain>
    </source>
</reference>
<dbReference type="OrthoDB" id="3332060at2759"/>
<organism evidence="2 3">
    <name type="scientific">Hydnum rufescens UP504</name>
    <dbReference type="NCBI Taxonomy" id="1448309"/>
    <lineage>
        <taxon>Eukaryota</taxon>
        <taxon>Fungi</taxon>
        <taxon>Dikarya</taxon>
        <taxon>Basidiomycota</taxon>
        <taxon>Agaricomycotina</taxon>
        <taxon>Agaricomycetes</taxon>
        <taxon>Cantharellales</taxon>
        <taxon>Hydnaceae</taxon>
        <taxon>Hydnum</taxon>
    </lineage>
</organism>
<comment type="caution">
    <text evidence="2">The sequence shown here is derived from an EMBL/GenBank/DDBJ whole genome shotgun (WGS) entry which is preliminary data.</text>
</comment>
<dbReference type="AlphaFoldDB" id="A0A9P6AFV8"/>
<evidence type="ECO:0000256" key="1">
    <source>
        <dbReference type="SAM" id="MobiDB-lite"/>
    </source>
</evidence>
<sequence>MSSPIDPIADVTPNDTDNELEDKTTPEPQCGSSWATSAACSLGDDTPKILAEGNHFHPKHVQGIECHLDSLMKLGNGDGSLSGERLYLPKGGTVVLDALSEPLSLDILDMVASVKFPENYLDLPDGDPVCEWTLAFLSHLDKYKQEHGDDPCLHLPPQQAQQYPPLPKATHMIDVSKVMCEIEKNSCKPNETTTTKQVVVDTANPVKALAMILNKMGLKLPQGKLKYCLPND</sequence>
<feature type="region of interest" description="Disordered" evidence="1">
    <location>
        <begin position="1"/>
        <end position="36"/>
    </location>
</feature>
<dbReference type="EMBL" id="MU129183">
    <property type="protein sequence ID" value="KAF9504943.1"/>
    <property type="molecule type" value="Genomic_DNA"/>
</dbReference>
<evidence type="ECO:0000313" key="2">
    <source>
        <dbReference type="EMBL" id="KAF9504943.1"/>
    </source>
</evidence>
<protein>
    <submittedName>
        <fullName evidence="2">Uncharacterized protein</fullName>
    </submittedName>
</protein>